<evidence type="ECO:0000256" key="1">
    <source>
        <dbReference type="SAM" id="MobiDB-lite"/>
    </source>
</evidence>
<sequence>MASQQVIIADFVEKLKRKRAQREDPYIYDDPAAPTTNRGNKLKRNAQYVQLGQLNNSALYKERVELAGYQRDIIFRNPPMCDADGDVIPDDEDMEDEDASPLEENIYKDIKLEELLAPLTAASDLPDHPTLSLPYRDKALPSMVKSAEETLHHEQQILWALKRLFTQFRGDTVWAPVGEFHTEYDDWLLSHHQRAVAVEQDMAAGVTKNGKAAEEKTNGEASLEAAAGETEVSPVAESTETAIATDDTNAATEAATAADTNGAPDATMTDAPEEGDADADGPARRMTTRAQAQHASRTSSIRSASPPPIHPFFLPPPTVIPDANFGLPSNIADETRMSLMTYISKQEEIVRACSDIHMGLLRALQMRQDVIKWCKAEGHVGEMSDGEDWYDMEEWGLDAPLKKGQEEEEQPEEEGRRKPRRAVRDKN</sequence>
<dbReference type="GO" id="GO:0005829">
    <property type="term" value="C:cytosol"/>
    <property type="evidence" value="ECO:0007669"/>
    <property type="project" value="TreeGrafter"/>
</dbReference>
<proteinExistence type="predicted"/>
<dbReference type="Proteomes" id="UP000799640">
    <property type="component" value="Unassembled WGS sequence"/>
</dbReference>
<accession>A0A6G1HYC8</accession>
<feature type="compositionally biased region" description="Low complexity" evidence="1">
    <location>
        <begin position="239"/>
        <end position="267"/>
    </location>
</feature>
<dbReference type="AlphaFoldDB" id="A0A6G1HYC8"/>
<dbReference type="PANTHER" id="PTHR28232">
    <property type="entry name" value="TRANSCRIPTIONAL REGULATORY PROTEIN RXT2"/>
    <property type="match status" value="1"/>
</dbReference>
<dbReference type="EMBL" id="ML996693">
    <property type="protein sequence ID" value="KAF2401063.1"/>
    <property type="molecule type" value="Genomic_DNA"/>
</dbReference>
<protein>
    <recommendedName>
        <fullName evidence="2">Transcriptional regulatory protein RXT2 N-terminal domain-containing protein</fullName>
    </recommendedName>
</protein>
<dbReference type="InterPro" id="IPR039602">
    <property type="entry name" value="Rxt2"/>
</dbReference>
<feature type="region of interest" description="Disordered" evidence="1">
    <location>
        <begin position="394"/>
        <end position="427"/>
    </location>
</feature>
<feature type="compositionally biased region" description="Polar residues" evidence="1">
    <location>
        <begin position="288"/>
        <end position="303"/>
    </location>
</feature>
<evidence type="ECO:0000259" key="2">
    <source>
        <dbReference type="Pfam" id="PF08595"/>
    </source>
</evidence>
<organism evidence="3 4">
    <name type="scientific">Trichodelitschia bisporula</name>
    <dbReference type="NCBI Taxonomy" id="703511"/>
    <lineage>
        <taxon>Eukaryota</taxon>
        <taxon>Fungi</taxon>
        <taxon>Dikarya</taxon>
        <taxon>Ascomycota</taxon>
        <taxon>Pezizomycotina</taxon>
        <taxon>Dothideomycetes</taxon>
        <taxon>Dothideomycetes incertae sedis</taxon>
        <taxon>Phaeotrichales</taxon>
        <taxon>Phaeotrichaceae</taxon>
        <taxon>Trichodelitschia</taxon>
    </lineage>
</organism>
<reference evidence="3" key="1">
    <citation type="journal article" date="2020" name="Stud. Mycol.">
        <title>101 Dothideomycetes genomes: a test case for predicting lifestyles and emergence of pathogens.</title>
        <authorList>
            <person name="Haridas S."/>
            <person name="Albert R."/>
            <person name="Binder M."/>
            <person name="Bloem J."/>
            <person name="Labutti K."/>
            <person name="Salamov A."/>
            <person name="Andreopoulos B."/>
            <person name="Baker S."/>
            <person name="Barry K."/>
            <person name="Bills G."/>
            <person name="Bluhm B."/>
            <person name="Cannon C."/>
            <person name="Castanera R."/>
            <person name="Culley D."/>
            <person name="Daum C."/>
            <person name="Ezra D."/>
            <person name="Gonzalez J."/>
            <person name="Henrissat B."/>
            <person name="Kuo A."/>
            <person name="Liang C."/>
            <person name="Lipzen A."/>
            <person name="Lutzoni F."/>
            <person name="Magnuson J."/>
            <person name="Mondo S."/>
            <person name="Nolan M."/>
            <person name="Ohm R."/>
            <person name="Pangilinan J."/>
            <person name="Park H.-J."/>
            <person name="Ramirez L."/>
            <person name="Alfaro M."/>
            <person name="Sun H."/>
            <person name="Tritt A."/>
            <person name="Yoshinaga Y."/>
            <person name="Zwiers L.-H."/>
            <person name="Turgeon B."/>
            <person name="Goodwin S."/>
            <person name="Spatafora J."/>
            <person name="Crous P."/>
            <person name="Grigoriev I."/>
        </authorList>
    </citation>
    <scope>NUCLEOTIDE SEQUENCE</scope>
    <source>
        <strain evidence="3">CBS 262.69</strain>
    </source>
</reference>
<dbReference type="OrthoDB" id="441210at2759"/>
<gene>
    <name evidence="3" type="ORF">EJ06DRAFT_529231</name>
</gene>
<dbReference type="Pfam" id="PF08595">
    <property type="entry name" value="RXT2_N"/>
    <property type="match status" value="1"/>
</dbReference>
<feature type="region of interest" description="Disordered" evidence="1">
    <location>
        <begin position="207"/>
        <end position="310"/>
    </location>
</feature>
<evidence type="ECO:0000313" key="3">
    <source>
        <dbReference type="EMBL" id="KAF2401063.1"/>
    </source>
</evidence>
<evidence type="ECO:0000313" key="4">
    <source>
        <dbReference type="Proteomes" id="UP000799640"/>
    </source>
</evidence>
<dbReference type="InterPro" id="IPR013904">
    <property type="entry name" value="RXT2_N"/>
</dbReference>
<dbReference type="PANTHER" id="PTHR28232:SF1">
    <property type="entry name" value="TRANSCRIPTIONAL REGULATORY PROTEIN RXT2"/>
    <property type="match status" value="1"/>
</dbReference>
<feature type="domain" description="Transcriptional regulatory protein RXT2 N-terminal" evidence="2">
    <location>
        <begin position="36"/>
        <end position="171"/>
    </location>
</feature>
<name>A0A6G1HYC8_9PEZI</name>
<dbReference type="GO" id="GO:0033698">
    <property type="term" value="C:Rpd3L complex"/>
    <property type="evidence" value="ECO:0007669"/>
    <property type="project" value="TreeGrafter"/>
</dbReference>
<keyword evidence="4" id="KW-1185">Reference proteome</keyword>